<proteinExistence type="evidence at transcript level"/>
<organism evidence="2">
    <name type="scientific">Solanum peruvianum</name>
    <name type="common">Peruvian tomato</name>
    <name type="synonym">Lycopersicon peruvianum</name>
    <dbReference type="NCBI Taxonomy" id="4082"/>
    <lineage>
        <taxon>Eukaryota</taxon>
        <taxon>Viridiplantae</taxon>
        <taxon>Streptophyta</taxon>
        <taxon>Embryophyta</taxon>
        <taxon>Tracheophyta</taxon>
        <taxon>Spermatophyta</taxon>
        <taxon>Magnoliopsida</taxon>
        <taxon>eudicotyledons</taxon>
        <taxon>Gunneridae</taxon>
        <taxon>Pentapetalae</taxon>
        <taxon>asterids</taxon>
        <taxon>lamiids</taxon>
        <taxon>Solanales</taxon>
        <taxon>Solanaceae</taxon>
        <taxon>Solanoideae</taxon>
        <taxon>Solaneae</taxon>
        <taxon>Solanum</taxon>
        <taxon>Solanum subgen. Lycopersicon</taxon>
    </lineage>
</organism>
<dbReference type="SMART" id="SM00256">
    <property type="entry name" value="FBOX"/>
    <property type="match status" value="1"/>
</dbReference>
<dbReference type="InterPro" id="IPR036047">
    <property type="entry name" value="F-box-like_dom_sf"/>
</dbReference>
<dbReference type="EMBL" id="KJ814853">
    <property type="protein sequence ID" value="AIG62915.1"/>
    <property type="molecule type" value="mRNA"/>
</dbReference>
<accession>A0A075TRX8</accession>
<name>A0A075TRX8_SOLPE</name>
<dbReference type="AlphaFoldDB" id="A0A075TRX8"/>
<dbReference type="Pfam" id="PF00646">
    <property type="entry name" value="F-box"/>
    <property type="match status" value="1"/>
</dbReference>
<evidence type="ECO:0000313" key="2">
    <source>
        <dbReference type="EMBL" id="AIG62915.1"/>
    </source>
</evidence>
<dbReference type="InterPro" id="IPR050796">
    <property type="entry name" value="SCF_F-box_component"/>
</dbReference>
<gene>
    <name evidence="2" type="primary">SLF10</name>
</gene>
<feature type="domain" description="F-box" evidence="1">
    <location>
        <begin position="6"/>
        <end position="53"/>
    </location>
</feature>
<dbReference type="PANTHER" id="PTHR31672">
    <property type="entry name" value="BNACNNG10540D PROTEIN"/>
    <property type="match status" value="1"/>
</dbReference>
<protein>
    <submittedName>
        <fullName evidence="2">S-locus F-box protein type-10</fullName>
    </submittedName>
</protein>
<sequence>MEEVEEKSIIKLLDDVMINILKRLPAKSLIRLNCVSKRLYSLINDPDFIFIHYNYVSLSNHFILLKRYVEIEESSNSIYYNGNNILSLHSNDEAFKSITSNVEYLDNYLGVNIAGMCNGMVCIASYRGIVLYNPTLREF</sequence>
<evidence type="ECO:0000259" key="1">
    <source>
        <dbReference type="PROSITE" id="PS50181"/>
    </source>
</evidence>
<dbReference type="SUPFAM" id="SSF81383">
    <property type="entry name" value="F-box domain"/>
    <property type="match status" value="1"/>
</dbReference>
<dbReference type="PROSITE" id="PS50181">
    <property type="entry name" value="FBOX"/>
    <property type="match status" value="1"/>
</dbReference>
<dbReference type="Gene3D" id="1.20.1280.50">
    <property type="match status" value="1"/>
</dbReference>
<reference evidence="2" key="1">
    <citation type="submission" date="2014-04" db="EMBL/GenBank/DDBJ databases">
        <title>Control of interspecific reproductive barriers in tomato.</title>
        <authorList>
            <person name="Guo H."/>
            <person name="Li M."/>
            <person name="Xu C."/>
            <person name="Li Q."/>
            <person name="Zhang Y."/>
            <person name="Xue Y."/>
        </authorList>
    </citation>
    <scope>NUCLEOTIDE SEQUENCE</scope>
    <source>
        <strain evidence="2">LA0446</strain>
        <tissue evidence="2">Pollen</tissue>
    </source>
</reference>
<dbReference type="PANTHER" id="PTHR31672:SF13">
    <property type="entry name" value="F-BOX PROTEIN CPR30-LIKE"/>
    <property type="match status" value="1"/>
</dbReference>
<dbReference type="CDD" id="cd22157">
    <property type="entry name" value="F-box_AtFBW1-like"/>
    <property type="match status" value="1"/>
</dbReference>
<dbReference type="InterPro" id="IPR001810">
    <property type="entry name" value="F-box_dom"/>
</dbReference>